<evidence type="ECO:0000313" key="3">
    <source>
        <dbReference type="Proteomes" id="UP001140978"/>
    </source>
</evidence>
<dbReference type="Proteomes" id="UP001140978">
    <property type="component" value="Unassembled WGS sequence"/>
</dbReference>
<keyword evidence="1" id="KW-1133">Transmembrane helix</keyword>
<sequence length="534" mass="59274">MDFDWIANLNYLVLFLSVCTLFIGYRKGVALCKNNPSSSKIGAIPSLLTSGGVLCTFLGIALGLLNFDTEDLNNSISILLSGLTLAFWSSIVGMMFSMMFKTRWLPEHHKALSQLTPDDMQKVLLSQLSESERANSAAKGRHQDTQNLLTDLLDEIRMIKSVSVDGNLQSKNSLSHLTDEINQFASKVSSQTSQQVALSLQSSIESFNQGLMGQFGSNFKRLDDSVVKMLEWQQQYTIQIEQLTNAFELTVESLAATEQSVESISDHTQSIPNTMKQFTQTADMWNQQISELDLRLSAFSSMRDKAIEAMPEIQQRLDELGMRMEKSVLNTCESLEKGVLKASTELQEKALAMSEKLVDASSGIGSDLSNASGQIESMTNHLASSAENIQTIMQDSIGQLEGTLNSLLKGTKEDVLDISKTLSNVNESLIDKHREQLDKTGKLLTSVHDAIDKKIDDSLSKQMRGSLQVQKTIESDLIKSSTVFQQNIQFELEQVLNHLGRGLLDITEEFSKSALRLNKELQNLQPKEVPEEVS</sequence>
<feature type="transmembrane region" description="Helical" evidence="1">
    <location>
        <begin position="6"/>
        <end position="25"/>
    </location>
</feature>
<feature type="transmembrane region" description="Helical" evidence="1">
    <location>
        <begin position="46"/>
        <end position="65"/>
    </location>
</feature>
<dbReference type="EMBL" id="JAKNAX010000007">
    <property type="protein sequence ID" value="MDE1345585.1"/>
    <property type="molecule type" value="Genomic_DNA"/>
</dbReference>
<protein>
    <recommendedName>
        <fullName evidence="4">MotA/TolQ/ExbB proton channel domain-containing protein</fullName>
    </recommendedName>
</protein>
<evidence type="ECO:0000256" key="1">
    <source>
        <dbReference type="SAM" id="Phobius"/>
    </source>
</evidence>
<dbReference type="AlphaFoldDB" id="A0A9X4IYM7"/>
<dbReference type="RefSeq" id="WP_171981348.1">
    <property type="nucleotide sequence ID" value="NZ_JAKNAX010000007.1"/>
</dbReference>
<evidence type="ECO:0000313" key="2">
    <source>
        <dbReference type="EMBL" id="MDE1345585.1"/>
    </source>
</evidence>
<evidence type="ECO:0008006" key="4">
    <source>
        <dbReference type="Google" id="ProtNLM"/>
    </source>
</evidence>
<proteinExistence type="predicted"/>
<comment type="caution">
    <text evidence="2">The sequence shown here is derived from an EMBL/GenBank/DDBJ whole genome shotgun (WGS) entry which is preliminary data.</text>
</comment>
<keyword evidence="1" id="KW-0812">Transmembrane</keyword>
<accession>A0A9X4IYM7</accession>
<feature type="transmembrane region" description="Helical" evidence="1">
    <location>
        <begin position="77"/>
        <end position="100"/>
    </location>
</feature>
<organism evidence="2 3">
    <name type="scientific">Vibrio aestuarianus</name>
    <dbReference type="NCBI Taxonomy" id="28171"/>
    <lineage>
        <taxon>Bacteria</taxon>
        <taxon>Pseudomonadati</taxon>
        <taxon>Pseudomonadota</taxon>
        <taxon>Gammaproteobacteria</taxon>
        <taxon>Vibrionales</taxon>
        <taxon>Vibrionaceae</taxon>
        <taxon>Vibrio</taxon>
    </lineage>
</organism>
<gene>
    <name evidence="2" type="ORF">L9X51_03895</name>
</gene>
<keyword evidence="1" id="KW-0472">Membrane</keyword>
<name>A0A9X4IYM7_9VIBR</name>
<reference evidence="2" key="1">
    <citation type="submission" date="2022-02" db="EMBL/GenBank/DDBJ databases">
        <title>Emergence and expansion in Europe of a Vibrio aestuarianus clonal complex pathogenic for oysters.</title>
        <authorList>
            <person name="Mesnil A."/>
            <person name="Travers M.-A."/>
        </authorList>
    </citation>
    <scope>NUCLEOTIDE SEQUENCE</scope>
    <source>
        <strain evidence="2">19_064_15T1</strain>
    </source>
</reference>